<dbReference type="PANTHER" id="PTHR44520">
    <property type="entry name" value="RESPONSE REGULATOR RCP1-RELATED"/>
    <property type="match status" value="1"/>
</dbReference>
<dbReference type="PANTHER" id="PTHR44520:SF2">
    <property type="entry name" value="RESPONSE REGULATOR RCP1"/>
    <property type="match status" value="1"/>
</dbReference>
<comment type="caution">
    <text evidence="3">The sequence shown here is derived from an EMBL/GenBank/DDBJ whole genome shotgun (WGS) entry which is preliminary data.</text>
</comment>
<gene>
    <name evidence="3" type="ORF">RQM65_00325</name>
</gene>
<reference evidence="3 4" key="1">
    <citation type="submission" date="2023-09" db="EMBL/GenBank/DDBJ databases">
        <title>Novel taxa isolated from Blanes Bay.</title>
        <authorList>
            <person name="Rey-Velasco X."/>
            <person name="Lucena T."/>
        </authorList>
    </citation>
    <scope>NUCLEOTIDE SEQUENCE [LARGE SCALE GENOMIC DNA]</scope>
    <source>
        <strain evidence="3 4">S334</strain>
    </source>
</reference>
<dbReference type="Gene3D" id="3.40.50.2300">
    <property type="match status" value="1"/>
</dbReference>
<name>A0ABU3L052_9FLAO</name>
<evidence type="ECO:0000313" key="4">
    <source>
        <dbReference type="Proteomes" id="UP001250656"/>
    </source>
</evidence>
<dbReference type="EMBL" id="JAVTTP010000001">
    <property type="protein sequence ID" value="MDT7827107.1"/>
    <property type="molecule type" value="Genomic_DNA"/>
</dbReference>
<evidence type="ECO:0000259" key="2">
    <source>
        <dbReference type="PROSITE" id="PS50110"/>
    </source>
</evidence>
<dbReference type="SMART" id="SM00448">
    <property type="entry name" value="REC"/>
    <property type="match status" value="1"/>
</dbReference>
<dbReference type="Pfam" id="PF00072">
    <property type="entry name" value="Response_reg"/>
    <property type="match status" value="1"/>
</dbReference>
<dbReference type="InterPro" id="IPR011006">
    <property type="entry name" value="CheY-like_superfamily"/>
</dbReference>
<feature type="domain" description="Response regulatory" evidence="2">
    <location>
        <begin position="11"/>
        <end position="131"/>
    </location>
</feature>
<dbReference type="PROSITE" id="PS50110">
    <property type="entry name" value="RESPONSE_REGULATORY"/>
    <property type="match status" value="1"/>
</dbReference>
<dbReference type="RefSeq" id="WP_314011907.1">
    <property type="nucleotide sequence ID" value="NZ_JAVTTP010000001.1"/>
</dbReference>
<dbReference type="SUPFAM" id="SSF52172">
    <property type="entry name" value="CheY-like"/>
    <property type="match status" value="1"/>
</dbReference>
<organism evidence="3 4">
    <name type="scientific">Pricia mediterranea</name>
    <dbReference type="NCBI Taxonomy" id="3076079"/>
    <lineage>
        <taxon>Bacteria</taxon>
        <taxon>Pseudomonadati</taxon>
        <taxon>Bacteroidota</taxon>
        <taxon>Flavobacteriia</taxon>
        <taxon>Flavobacteriales</taxon>
        <taxon>Flavobacteriaceae</taxon>
        <taxon>Pricia</taxon>
    </lineage>
</organism>
<protein>
    <submittedName>
        <fullName evidence="3">Response regulator</fullName>
    </submittedName>
</protein>
<feature type="modified residue" description="4-aspartylphosphate" evidence="1">
    <location>
        <position position="64"/>
    </location>
</feature>
<dbReference type="InterPro" id="IPR052893">
    <property type="entry name" value="TCS_response_regulator"/>
</dbReference>
<proteinExistence type="predicted"/>
<dbReference type="InterPro" id="IPR001789">
    <property type="entry name" value="Sig_transdc_resp-reg_receiver"/>
</dbReference>
<sequence>MGYNNSDNKTCVYLVDDDSEDQELFSDALSEVEIPTRLTVFNGCEALLRELQTSRTLPDVIFLDLYMPGMSGEECVQNIRQVKAVDRTPVVIYSTSYHPEQVAHLFDLGANRYLQKPISFQELISSITSAIASSVKHGVNAAPVYDLVELS</sequence>
<evidence type="ECO:0000256" key="1">
    <source>
        <dbReference type="PROSITE-ProRule" id="PRU00169"/>
    </source>
</evidence>
<dbReference type="Proteomes" id="UP001250656">
    <property type="component" value="Unassembled WGS sequence"/>
</dbReference>
<keyword evidence="4" id="KW-1185">Reference proteome</keyword>
<evidence type="ECO:0000313" key="3">
    <source>
        <dbReference type="EMBL" id="MDT7827107.1"/>
    </source>
</evidence>
<accession>A0ABU3L052</accession>
<keyword evidence="1" id="KW-0597">Phosphoprotein</keyword>